<keyword evidence="5" id="KW-1185">Reference proteome</keyword>
<dbReference type="GO" id="GO:0003676">
    <property type="term" value="F:nucleic acid binding"/>
    <property type="evidence" value="ECO:0007669"/>
    <property type="project" value="InterPro"/>
</dbReference>
<dbReference type="Proteomes" id="UP000192678">
    <property type="component" value="Unassembled WGS sequence"/>
</dbReference>
<evidence type="ECO:0000256" key="2">
    <source>
        <dbReference type="ARBA" id="ARBA00035032"/>
    </source>
</evidence>
<evidence type="ECO:0000256" key="1">
    <source>
        <dbReference type="ARBA" id="ARBA00035012"/>
    </source>
</evidence>
<name>A0A1W2A082_9SPHI</name>
<evidence type="ECO:0000313" key="5">
    <source>
        <dbReference type="Proteomes" id="UP000192678"/>
    </source>
</evidence>
<dbReference type="InterPro" id="IPR036397">
    <property type="entry name" value="RNaseH_sf"/>
</dbReference>
<sequence length="792" mass="90166">MKTNILNWYRLSNWLDLTFQYRLVDVAVEGMESNTRELNKAFFNAVNFLASETKGVVSVTRYQGKRYIAVKHDAQLERRVIPGSPLDTILTPLEGVFTLHTRNIIDDELGLAIRFLESSIEFQLHQNKNLWDGGTNTFLNKVPLRESKDIETDIYHGFKYKIVAEDKRNVFVCIGLAYKYVDKFNLHEALKSVPAERVGDLINGRNYLYQNGDHWYVVKGKSAGIPIGEQTIETEQFKGSVFDYITKHGKYATARYKQPMLKDSATFWHSYSNNSAKVVSGATCLAKAIHFADNGLHRLSINDPGKRFTRSEFHAGKYFQKLSFSGQELKIETKPHAKDCDIFPLPALKYGKNAILDPYAGEEKYSSPIHQFPKRRREFVYNNGIINDTVFAAQYLLVPETLPYTMAKSIKYYMDKAIKMIAPEFPGFTIHQYSMKSAPYASNVCKDLKALVASKGLAGGNALFVLPESSDNGRFNKFLHNLVKKELFSDVKIKCVSARSLKRFLKPVVTRNKQQIYQVPDKLMRDFKAYQTNTIFEYLIVNKKWPYALAKDLNHDLYIGIDAHEFFAGFVFFFKNGEKIVFDVEQVAKATGSFRNEKINYAVIQDKIVKVLSRHLNIGEDAPRSIVILRDGVSFGEEEKALVGAMEELERMKLIVKENVQLGVLDIAKSSAVPVRAACYQGANKVLENPDCGTYFYMNKKQAYIFNTGFPYRVPGSSNPLQVSLSYGDIDFEKALEDVFALTQITFSSPDRPTSLPLPLKLIDTLIRDVAHEYTYANTQERELKIIEPSLN</sequence>
<evidence type="ECO:0000313" key="4">
    <source>
        <dbReference type="EMBL" id="SMC54016.1"/>
    </source>
</evidence>
<dbReference type="AlphaFoldDB" id="A0A1W2A082"/>
<dbReference type="STRING" id="475255.SAMN04488101_101208"/>
<comment type="similarity">
    <text evidence="1">Belongs to the argonaute family. Long pAgo subfamily.</text>
</comment>
<dbReference type="Gene3D" id="3.30.420.10">
    <property type="entry name" value="Ribonuclease H-like superfamily/Ribonuclease H"/>
    <property type="match status" value="1"/>
</dbReference>
<proteinExistence type="inferred from homology"/>
<protein>
    <recommendedName>
        <fullName evidence="2">Protein argonaute</fullName>
    </recommendedName>
</protein>
<dbReference type="EMBL" id="FWYB01000001">
    <property type="protein sequence ID" value="SMC54016.1"/>
    <property type="molecule type" value="Genomic_DNA"/>
</dbReference>
<feature type="domain" description="Piwi" evidence="3">
    <location>
        <begin position="461"/>
        <end position="775"/>
    </location>
</feature>
<organism evidence="4 5">
    <name type="scientific">Pedobacter nyackensis</name>
    <dbReference type="NCBI Taxonomy" id="475255"/>
    <lineage>
        <taxon>Bacteria</taxon>
        <taxon>Pseudomonadati</taxon>
        <taxon>Bacteroidota</taxon>
        <taxon>Sphingobacteriia</taxon>
        <taxon>Sphingobacteriales</taxon>
        <taxon>Sphingobacteriaceae</taxon>
        <taxon>Pedobacter</taxon>
    </lineage>
</organism>
<dbReference type="InterPro" id="IPR012337">
    <property type="entry name" value="RNaseH-like_sf"/>
</dbReference>
<accession>A0A1W2A082</accession>
<gene>
    <name evidence="4" type="ORF">SAMN04488101_101208</name>
</gene>
<dbReference type="SMART" id="SM00950">
    <property type="entry name" value="Piwi"/>
    <property type="match status" value="1"/>
</dbReference>
<dbReference type="InterPro" id="IPR003165">
    <property type="entry name" value="Piwi"/>
</dbReference>
<reference evidence="4 5" key="1">
    <citation type="submission" date="2017-04" db="EMBL/GenBank/DDBJ databases">
        <authorList>
            <person name="Afonso C.L."/>
            <person name="Miller P.J."/>
            <person name="Scott M.A."/>
            <person name="Spackman E."/>
            <person name="Goraichik I."/>
            <person name="Dimitrov K.M."/>
            <person name="Suarez D.L."/>
            <person name="Swayne D.E."/>
        </authorList>
    </citation>
    <scope>NUCLEOTIDE SEQUENCE [LARGE SCALE GENOMIC DNA]</scope>
    <source>
        <strain evidence="4 5">DSM 19625</strain>
    </source>
</reference>
<evidence type="ECO:0000259" key="3">
    <source>
        <dbReference type="SMART" id="SM00950"/>
    </source>
</evidence>
<dbReference type="SUPFAM" id="SSF53098">
    <property type="entry name" value="Ribonuclease H-like"/>
    <property type="match status" value="1"/>
</dbReference>